<accession>A0A0M6XN40</accession>
<dbReference type="EMBL" id="CXPG01000014">
    <property type="protein sequence ID" value="CTQ32566.1"/>
    <property type="molecule type" value="Genomic_DNA"/>
</dbReference>
<evidence type="ECO:0000256" key="1">
    <source>
        <dbReference type="SAM" id="SignalP"/>
    </source>
</evidence>
<dbReference type="Proteomes" id="UP000048908">
    <property type="component" value="Unassembled WGS sequence"/>
</dbReference>
<feature type="chain" id="PRO_5005807035" description="DUF2125 domain-containing protein" evidence="1">
    <location>
        <begin position="23"/>
        <end position="494"/>
    </location>
</feature>
<evidence type="ECO:0000313" key="3">
    <source>
        <dbReference type="Proteomes" id="UP000048908"/>
    </source>
</evidence>
<name>A0A0M6XN40_9RHOB</name>
<dbReference type="RefSeq" id="WP_055682015.1">
    <property type="nucleotide sequence ID" value="NZ_CXPG01000014.1"/>
</dbReference>
<feature type="signal peptide" evidence="1">
    <location>
        <begin position="1"/>
        <end position="22"/>
    </location>
</feature>
<dbReference type="OrthoDB" id="7791409at2"/>
<evidence type="ECO:0008006" key="4">
    <source>
        <dbReference type="Google" id="ProtNLM"/>
    </source>
</evidence>
<organism evidence="2 3">
    <name type="scientific">Jannaschia rubra</name>
    <dbReference type="NCBI Taxonomy" id="282197"/>
    <lineage>
        <taxon>Bacteria</taxon>
        <taxon>Pseudomonadati</taxon>
        <taxon>Pseudomonadota</taxon>
        <taxon>Alphaproteobacteria</taxon>
        <taxon>Rhodobacterales</taxon>
        <taxon>Roseobacteraceae</taxon>
        <taxon>Jannaschia</taxon>
    </lineage>
</organism>
<keyword evidence="1" id="KW-0732">Signal</keyword>
<evidence type="ECO:0000313" key="2">
    <source>
        <dbReference type="EMBL" id="CTQ32566.1"/>
    </source>
</evidence>
<proteinExistence type="predicted"/>
<reference evidence="2 3" key="1">
    <citation type="submission" date="2015-07" db="EMBL/GenBank/DDBJ databases">
        <authorList>
            <person name="Noorani M."/>
        </authorList>
    </citation>
    <scope>NUCLEOTIDE SEQUENCE [LARGE SCALE GENOMIC DNA]</scope>
    <source>
        <strain evidence="2 3">CECT 5088</strain>
    </source>
</reference>
<gene>
    <name evidence="2" type="ORF">JAN5088_01337</name>
</gene>
<sequence>MLKPAIAGACALLLTTAPAAWAEIDAPTIWSDWQEVSSSFGASLSAASEDYSNGTLTLTDVSVETTMGDVTSTTSYGTIAMVERDDGTVSIELPEVIESTGTTVDEGVDVEQKMTITSDNLSTIVREEDGVRTYDISADAYTMTMTQEGVEDAPPTEVTMRLADLVSEYNSGLGDDGRGFDQTATATEFEMAIAVEAQGEDQEPVTITYVMKDITSEAEGSYGEMPEGPVETLSDINATYSGVIRHDGSVLTVAGANPQGDFSVDGTSENGLIEFSLGEDSIAYTLSSTGGNVVAAVPTFPVPINFSMEELTTAFTIPFGEIGSEKPFGMKLAYRDIEIDDALWALFDPTGQLPRDPATLVVDLTGSANLTADIFGDPEAVAAMEGPPMEVTELVIDELLLKLAGATLTGSGDLDFPNPSAEVPEPVGTVDLALDGGFALVDKLVALGFIPTEQAAFVKGMAGAVATKTGDDRLESTIEFTPGGGITANGTPLR</sequence>
<dbReference type="STRING" id="282197.SAMN04488517_101500"/>
<dbReference type="AlphaFoldDB" id="A0A0M6XN40"/>
<protein>
    <recommendedName>
        <fullName evidence="4">DUF2125 domain-containing protein</fullName>
    </recommendedName>
</protein>
<keyword evidence="3" id="KW-1185">Reference proteome</keyword>